<feature type="transmembrane region" description="Helical" evidence="1">
    <location>
        <begin position="71"/>
        <end position="93"/>
    </location>
</feature>
<dbReference type="Proteomes" id="UP000247612">
    <property type="component" value="Unassembled WGS sequence"/>
</dbReference>
<gene>
    <name evidence="2" type="ORF">DES51_105115</name>
</gene>
<sequence>MSMNKKILIKNYQQLGLDYALLFSFLTLNNIVSYHGIIPLSVSVLILVLTFFLHHKFVKKEIEVDSGTLKFYLFIFIFITLFVKTCWFFDIFIEFIKNSISL</sequence>
<evidence type="ECO:0000313" key="3">
    <source>
        <dbReference type="Proteomes" id="UP000247612"/>
    </source>
</evidence>
<evidence type="ECO:0000313" key="2">
    <source>
        <dbReference type="EMBL" id="PXX79643.1"/>
    </source>
</evidence>
<comment type="caution">
    <text evidence="2">The sequence shown here is derived from an EMBL/GenBank/DDBJ whole genome shotgun (WGS) entry which is preliminary data.</text>
</comment>
<name>A0A318L269_9FIRM</name>
<proteinExistence type="predicted"/>
<accession>A0A318L269</accession>
<keyword evidence="3" id="KW-1185">Reference proteome</keyword>
<keyword evidence="1" id="KW-0472">Membrane</keyword>
<protein>
    <submittedName>
        <fullName evidence="2">Uncharacterized protein</fullName>
    </submittedName>
</protein>
<dbReference type="STRING" id="1034346.GCA_000313565_00709"/>
<dbReference type="AlphaFoldDB" id="A0A318L269"/>
<evidence type="ECO:0000256" key="1">
    <source>
        <dbReference type="SAM" id="Phobius"/>
    </source>
</evidence>
<keyword evidence="1" id="KW-1133">Transmembrane helix</keyword>
<dbReference type="EMBL" id="QJKH01000005">
    <property type="protein sequence ID" value="PXX79643.1"/>
    <property type="molecule type" value="Genomic_DNA"/>
</dbReference>
<keyword evidence="1" id="KW-0812">Transmembrane</keyword>
<organism evidence="2 3">
    <name type="scientific">Dielma fastidiosa</name>
    <dbReference type="NCBI Taxonomy" id="1034346"/>
    <lineage>
        <taxon>Bacteria</taxon>
        <taxon>Bacillati</taxon>
        <taxon>Bacillota</taxon>
        <taxon>Erysipelotrichia</taxon>
        <taxon>Erysipelotrichales</taxon>
        <taxon>Erysipelotrichaceae</taxon>
        <taxon>Dielma</taxon>
    </lineage>
</organism>
<feature type="transmembrane region" description="Helical" evidence="1">
    <location>
        <begin position="21"/>
        <end position="51"/>
    </location>
</feature>
<reference evidence="2 3" key="1">
    <citation type="submission" date="2018-05" db="EMBL/GenBank/DDBJ databases">
        <title>Genomic Encyclopedia of Type Strains, Phase IV (KMG-IV): sequencing the most valuable type-strain genomes for metagenomic binning, comparative biology and taxonomic classification.</title>
        <authorList>
            <person name="Goeker M."/>
        </authorList>
    </citation>
    <scope>NUCLEOTIDE SEQUENCE [LARGE SCALE GENOMIC DNA]</scope>
    <source>
        <strain evidence="2 3">JC118</strain>
    </source>
</reference>